<keyword evidence="2" id="KW-1185">Reference proteome</keyword>
<organism evidence="1 2">
    <name type="scientific">Flaviramulus basaltis</name>
    <dbReference type="NCBI Taxonomy" id="369401"/>
    <lineage>
        <taxon>Bacteria</taxon>
        <taxon>Pseudomonadati</taxon>
        <taxon>Bacteroidota</taxon>
        <taxon>Flavobacteriia</taxon>
        <taxon>Flavobacteriales</taxon>
        <taxon>Flavobacteriaceae</taxon>
        <taxon>Flaviramulus</taxon>
    </lineage>
</organism>
<accession>A0A1K2IIV0</accession>
<dbReference type="AlphaFoldDB" id="A0A1K2IIV0"/>
<proteinExistence type="predicted"/>
<gene>
    <name evidence="1" type="ORF">SAMN05428642_102603</name>
</gene>
<dbReference type="EMBL" id="FPKV01000002">
    <property type="protein sequence ID" value="SFZ92230.1"/>
    <property type="molecule type" value="Genomic_DNA"/>
</dbReference>
<evidence type="ECO:0000313" key="2">
    <source>
        <dbReference type="Proteomes" id="UP000182544"/>
    </source>
</evidence>
<dbReference type="Proteomes" id="UP000182544">
    <property type="component" value="Unassembled WGS sequence"/>
</dbReference>
<name>A0A1K2IIV0_9FLAO</name>
<dbReference type="STRING" id="369401.SAMN05428642_102603"/>
<evidence type="ECO:0000313" key="1">
    <source>
        <dbReference type="EMBL" id="SFZ92230.1"/>
    </source>
</evidence>
<protein>
    <submittedName>
        <fullName evidence="1">Uncharacterized protein</fullName>
    </submittedName>
</protein>
<sequence>MSNFGIIAKRKNIMLSNTPLNLSELPIYQKALEIFALSQNISMYLNHDLSNLKPDGSEDNNIYFSGDIVQQSISLAPEILNAELERYSDRKHRHIASLKRLTNKLYKSSYRLERSNSNGKDFLPILRSELRKFKKLQSSWMMTL</sequence>
<reference evidence="1 2" key="1">
    <citation type="submission" date="2016-10" db="EMBL/GenBank/DDBJ databases">
        <authorList>
            <person name="de Groot N.N."/>
        </authorList>
    </citation>
    <scope>NUCLEOTIDE SEQUENCE [LARGE SCALE GENOMIC DNA]</scope>
    <source>
        <strain evidence="1 2">DSM 18180</strain>
    </source>
</reference>